<protein>
    <recommendedName>
        <fullName evidence="4">Secreted protein</fullName>
    </recommendedName>
</protein>
<reference evidence="3" key="1">
    <citation type="journal article" date="2019" name="Int. J. Syst. Evol. Microbiol.">
        <title>The Global Catalogue of Microorganisms (GCM) 10K type strain sequencing project: providing services to taxonomists for standard genome sequencing and annotation.</title>
        <authorList>
            <consortium name="The Broad Institute Genomics Platform"/>
            <consortium name="The Broad Institute Genome Sequencing Center for Infectious Disease"/>
            <person name="Wu L."/>
            <person name="Ma J."/>
        </authorList>
    </citation>
    <scope>NUCLEOTIDE SEQUENCE [LARGE SCALE GENOMIC DNA]</scope>
    <source>
        <strain evidence="3">CECT 7649</strain>
    </source>
</reference>
<keyword evidence="3" id="KW-1185">Reference proteome</keyword>
<proteinExistence type="predicted"/>
<organism evidence="2 3">
    <name type="scientific">Sphaerisporangium rhizosphaerae</name>
    <dbReference type="NCBI Taxonomy" id="2269375"/>
    <lineage>
        <taxon>Bacteria</taxon>
        <taxon>Bacillati</taxon>
        <taxon>Actinomycetota</taxon>
        <taxon>Actinomycetes</taxon>
        <taxon>Streptosporangiales</taxon>
        <taxon>Streptosporangiaceae</taxon>
        <taxon>Sphaerisporangium</taxon>
    </lineage>
</organism>
<evidence type="ECO:0000256" key="1">
    <source>
        <dbReference type="SAM" id="SignalP"/>
    </source>
</evidence>
<keyword evidence="1" id="KW-0732">Signal</keyword>
<dbReference type="RefSeq" id="WP_380828731.1">
    <property type="nucleotide sequence ID" value="NZ_JBHTCG010000014.1"/>
</dbReference>
<feature type="chain" id="PRO_5047029723" description="Secreted protein" evidence="1">
    <location>
        <begin position="32"/>
        <end position="143"/>
    </location>
</feature>
<sequence>MGSRSRRVVVGSFMLTAALVGGLLTAGTAHAGDHTCGSVASAAISCGGVTNLSGTAVVAYMSWCDGNNGPCSSSHQRRLTRGQSTPWYEDWDAVWVPCRAVGYKTIGDGVVQYPWTGAAGRGGGIGAHKISDPEHLYVTGVFC</sequence>
<evidence type="ECO:0008006" key="4">
    <source>
        <dbReference type="Google" id="ProtNLM"/>
    </source>
</evidence>
<name>A0ABW2P5F2_9ACTN</name>
<dbReference type="Proteomes" id="UP001596496">
    <property type="component" value="Unassembled WGS sequence"/>
</dbReference>
<accession>A0ABW2P5F2</accession>
<comment type="caution">
    <text evidence="2">The sequence shown here is derived from an EMBL/GenBank/DDBJ whole genome shotgun (WGS) entry which is preliminary data.</text>
</comment>
<feature type="signal peptide" evidence="1">
    <location>
        <begin position="1"/>
        <end position="31"/>
    </location>
</feature>
<evidence type="ECO:0000313" key="3">
    <source>
        <dbReference type="Proteomes" id="UP001596496"/>
    </source>
</evidence>
<evidence type="ECO:0000313" key="2">
    <source>
        <dbReference type="EMBL" id="MFC7384881.1"/>
    </source>
</evidence>
<gene>
    <name evidence="2" type="ORF">ACFQSB_21895</name>
</gene>
<dbReference type="EMBL" id="JBHTCG010000014">
    <property type="protein sequence ID" value="MFC7384881.1"/>
    <property type="molecule type" value="Genomic_DNA"/>
</dbReference>